<dbReference type="InterPro" id="IPR036249">
    <property type="entry name" value="Thioredoxin-like_sf"/>
</dbReference>
<evidence type="ECO:0000256" key="2">
    <source>
        <dbReference type="ARBA" id="ARBA00022982"/>
    </source>
</evidence>
<dbReference type="CDD" id="cd02947">
    <property type="entry name" value="TRX_family"/>
    <property type="match status" value="1"/>
</dbReference>
<dbReference type="SUPFAM" id="SSF52833">
    <property type="entry name" value="Thioredoxin-like"/>
    <property type="match status" value="1"/>
</dbReference>
<dbReference type="FunFam" id="3.40.30.10:FF:000001">
    <property type="entry name" value="Thioredoxin"/>
    <property type="match status" value="1"/>
</dbReference>
<evidence type="ECO:0000256" key="4">
    <source>
        <dbReference type="ARBA" id="ARBA00023284"/>
    </source>
</evidence>
<feature type="domain" description="Thioredoxin" evidence="5">
    <location>
        <begin position="1"/>
        <end position="113"/>
    </location>
</feature>
<protein>
    <recommendedName>
        <fullName evidence="5">Thioredoxin domain-containing protein</fullName>
    </recommendedName>
</protein>
<evidence type="ECO:0000313" key="6">
    <source>
        <dbReference type="EMBL" id="SVA60363.1"/>
    </source>
</evidence>
<keyword evidence="3" id="KW-1015">Disulfide bond</keyword>
<reference evidence="6" key="1">
    <citation type="submission" date="2018-05" db="EMBL/GenBank/DDBJ databases">
        <authorList>
            <person name="Lanie J.A."/>
            <person name="Ng W.-L."/>
            <person name="Kazmierczak K.M."/>
            <person name="Andrzejewski T.M."/>
            <person name="Davidsen T.M."/>
            <person name="Wayne K.J."/>
            <person name="Tettelin H."/>
            <person name="Glass J.I."/>
            <person name="Rusch D."/>
            <person name="Podicherti R."/>
            <person name="Tsui H.-C.T."/>
            <person name="Winkler M.E."/>
        </authorList>
    </citation>
    <scope>NUCLEOTIDE SEQUENCE</scope>
</reference>
<dbReference type="PANTHER" id="PTHR45663:SF11">
    <property type="entry name" value="GEO12009P1"/>
    <property type="match status" value="1"/>
</dbReference>
<proteinExistence type="predicted"/>
<evidence type="ECO:0000256" key="1">
    <source>
        <dbReference type="ARBA" id="ARBA00022448"/>
    </source>
</evidence>
<keyword evidence="1" id="KW-0813">Transport</keyword>
<dbReference type="PANTHER" id="PTHR45663">
    <property type="entry name" value="GEO12009P1"/>
    <property type="match status" value="1"/>
</dbReference>
<dbReference type="Pfam" id="PF00085">
    <property type="entry name" value="Thioredoxin"/>
    <property type="match status" value="1"/>
</dbReference>
<evidence type="ECO:0000259" key="5">
    <source>
        <dbReference type="PROSITE" id="PS51352"/>
    </source>
</evidence>
<dbReference type="PROSITE" id="PS51352">
    <property type="entry name" value="THIOREDOXIN_2"/>
    <property type="match status" value="1"/>
</dbReference>
<gene>
    <name evidence="6" type="ORF">METZ01_LOCUS113217</name>
</gene>
<keyword evidence="2" id="KW-0249">Electron transport</keyword>
<dbReference type="GO" id="GO:0005737">
    <property type="term" value="C:cytoplasm"/>
    <property type="evidence" value="ECO:0007669"/>
    <property type="project" value="TreeGrafter"/>
</dbReference>
<dbReference type="GO" id="GO:0015035">
    <property type="term" value="F:protein-disulfide reductase activity"/>
    <property type="evidence" value="ECO:0007669"/>
    <property type="project" value="InterPro"/>
</dbReference>
<organism evidence="6">
    <name type="scientific">marine metagenome</name>
    <dbReference type="NCBI Taxonomy" id="408172"/>
    <lineage>
        <taxon>unclassified sequences</taxon>
        <taxon>metagenomes</taxon>
        <taxon>ecological metagenomes</taxon>
    </lineage>
</organism>
<dbReference type="NCBIfam" id="TIGR01068">
    <property type="entry name" value="thioredoxin"/>
    <property type="match status" value="1"/>
</dbReference>
<name>A0A381X822_9ZZZZ</name>
<dbReference type="PRINTS" id="PR00421">
    <property type="entry name" value="THIOREDOXIN"/>
</dbReference>
<dbReference type="PROSITE" id="PS00194">
    <property type="entry name" value="THIOREDOXIN_1"/>
    <property type="match status" value="1"/>
</dbReference>
<accession>A0A381X822</accession>
<feature type="non-terminal residue" evidence="6">
    <location>
        <position position="158"/>
    </location>
</feature>
<dbReference type="Pfam" id="PF14559">
    <property type="entry name" value="TPR_19"/>
    <property type="match status" value="1"/>
</dbReference>
<dbReference type="InterPro" id="IPR017937">
    <property type="entry name" value="Thioredoxin_CS"/>
</dbReference>
<dbReference type="Gene3D" id="3.40.30.10">
    <property type="entry name" value="Glutaredoxin"/>
    <property type="match status" value="1"/>
</dbReference>
<keyword evidence="4" id="KW-0676">Redox-active center</keyword>
<dbReference type="AlphaFoldDB" id="A0A381X822"/>
<evidence type="ECO:0000256" key="3">
    <source>
        <dbReference type="ARBA" id="ARBA00023157"/>
    </source>
</evidence>
<sequence length="158" mass="17496">MTDSTATTEATAKNFASAVIEKSRETPVLVDFWADWCAPCRMLMPVLAALATEYSGKIQLVKVNTDKEPQLATEYGVRSLPTVKLFKAGQVVDEFMGVLPERAVREFIERYLDRPADHQIRVAVELSATGQHDEAIKLLAAALAEDPKYDKTRLALAE</sequence>
<dbReference type="InterPro" id="IPR013766">
    <property type="entry name" value="Thioredoxin_domain"/>
</dbReference>
<dbReference type="InterPro" id="IPR005746">
    <property type="entry name" value="Thioredoxin"/>
</dbReference>
<dbReference type="EMBL" id="UINC01014093">
    <property type="protein sequence ID" value="SVA60363.1"/>
    <property type="molecule type" value="Genomic_DNA"/>
</dbReference>